<dbReference type="GO" id="GO:0005739">
    <property type="term" value="C:mitochondrion"/>
    <property type="evidence" value="ECO:0007669"/>
    <property type="project" value="TreeGrafter"/>
</dbReference>
<dbReference type="InterPro" id="IPR002876">
    <property type="entry name" value="Transcrip_reg_TACO1-like"/>
</dbReference>
<dbReference type="InterPro" id="IPR017856">
    <property type="entry name" value="Integrase-like_N"/>
</dbReference>
<dbReference type="Proteomes" id="UP000695007">
    <property type="component" value="Unplaced"/>
</dbReference>
<dbReference type="Pfam" id="PF20772">
    <property type="entry name" value="TACO1_YebC_N"/>
    <property type="match status" value="1"/>
</dbReference>
<evidence type="ECO:0000259" key="1">
    <source>
        <dbReference type="Pfam" id="PF20772"/>
    </source>
</evidence>
<accession>A0AAJ6YFF0</accession>
<proteinExistence type="predicted"/>
<dbReference type="SUPFAM" id="SSF75625">
    <property type="entry name" value="YebC-like"/>
    <property type="match status" value="1"/>
</dbReference>
<dbReference type="PANTHER" id="PTHR12532:SF0">
    <property type="entry name" value="TRANSLATIONAL ACTIVATOR OF CYTOCHROME C OXIDASE 1"/>
    <property type="match status" value="1"/>
</dbReference>
<dbReference type="KEGG" id="csol:105361546"/>
<dbReference type="RefSeq" id="XP_011497073.1">
    <property type="nucleotide sequence ID" value="XM_011498771.1"/>
</dbReference>
<feature type="domain" description="TACO1/YebC-like N-terminal" evidence="1">
    <location>
        <begin position="34"/>
        <end position="102"/>
    </location>
</feature>
<evidence type="ECO:0000313" key="3">
    <source>
        <dbReference type="RefSeq" id="XP_011497073.1"/>
    </source>
</evidence>
<sequence length="205" mass="23407">MFFLMEFKFTYRNVITYMVKMKNQKEIKRFAGHSKWANIKRTKMQTDLKKSQLIQMTLKKIKYAVDINKNTDPDKNIMLARAIAEAKRNSIPAATITNALKNLTISLNQNSVTYISRGPLNILIILQLLSNQAECRLKINGQLKKLGFSSCEIPKAGLLNEEGVILTEQLYSYQEEEKIIEDAIDVGAADAKIIKKNNEEFCQVT</sequence>
<evidence type="ECO:0000313" key="2">
    <source>
        <dbReference type="Proteomes" id="UP000695007"/>
    </source>
</evidence>
<dbReference type="InterPro" id="IPR029072">
    <property type="entry name" value="YebC-like"/>
</dbReference>
<dbReference type="Gene3D" id="1.10.10.200">
    <property type="match status" value="1"/>
</dbReference>
<dbReference type="AlphaFoldDB" id="A0AAJ6YFF0"/>
<dbReference type="InterPro" id="IPR049083">
    <property type="entry name" value="TACO1_YebC_N"/>
</dbReference>
<gene>
    <name evidence="3" type="primary">LOC105361546</name>
</gene>
<protein>
    <submittedName>
        <fullName evidence="3">Translational activator of cytochrome c oxidase 1</fullName>
    </submittedName>
</protein>
<reference evidence="3" key="1">
    <citation type="submission" date="2025-08" db="UniProtKB">
        <authorList>
            <consortium name="RefSeq"/>
        </authorList>
    </citation>
    <scope>IDENTIFICATION</scope>
</reference>
<keyword evidence="2" id="KW-1185">Reference proteome</keyword>
<dbReference type="PANTHER" id="PTHR12532">
    <property type="entry name" value="TRANSLATIONAL ACTIVATOR OF CYTOCHROME C OXIDASE 1"/>
    <property type="match status" value="1"/>
</dbReference>
<name>A0AAJ6YFF0_9HYME</name>
<organism evidence="2 3">
    <name type="scientific">Ceratosolen solmsi marchali</name>
    <dbReference type="NCBI Taxonomy" id="326594"/>
    <lineage>
        <taxon>Eukaryota</taxon>
        <taxon>Metazoa</taxon>
        <taxon>Ecdysozoa</taxon>
        <taxon>Arthropoda</taxon>
        <taxon>Hexapoda</taxon>
        <taxon>Insecta</taxon>
        <taxon>Pterygota</taxon>
        <taxon>Neoptera</taxon>
        <taxon>Endopterygota</taxon>
        <taxon>Hymenoptera</taxon>
        <taxon>Apocrita</taxon>
        <taxon>Proctotrupomorpha</taxon>
        <taxon>Chalcidoidea</taxon>
        <taxon>Agaonidae</taxon>
        <taxon>Agaoninae</taxon>
        <taxon>Ceratosolen</taxon>
    </lineage>
</organism>
<dbReference type="GeneID" id="105361546"/>